<name>A0A081QJQ3_STRMT</name>
<proteinExistence type="predicted"/>
<dbReference type="EMBL" id="JPFW01000001">
    <property type="protein sequence ID" value="KEQ43176.1"/>
    <property type="molecule type" value="Genomic_DNA"/>
</dbReference>
<sequence>MYFPYLRGRQYELIALRELLENNKLSNNVIPIIEPVRLSPTLVSTLEAFATKKQPCALIMNPAVGFFNEEYSKNEKNRASRLDKVIEQSEHLYFASLMSTDYQKADNFKQNDDMSKQITICKDPDDLNGYEDNYNTELTAYNIIGEDSKLNREVSGSKVKISDRFKKAPRNVDYAKKTDEFFSEDHKYFLKDGYKGFSDYSIVGESYSDSGFAPTAIAIHIVYFNEKQDLRIHHFVSNTNEKQRNQAGKFEEALEKLINAIEEGKISQTMAIKEFQRLSDTKTYPGLGTIKKLTMMHHIELVGKYLDQINGDR</sequence>
<reference evidence="3 6" key="3">
    <citation type="submission" date="2017-02" db="EMBL/GenBank/DDBJ databases">
        <title>Draft genome sequence of Streptococcus mitis CCUG 61082.</title>
        <authorList>
            <person name="Salva-Serra F."/>
            <person name="Engstrom-Jakobsson H."/>
            <person name="Thorell K."/>
            <person name="Jaen-Luchoro D."/>
            <person name="Gonzales-Siles L."/>
            <person name="Karlsson R."/>
            <person name="Gomila M."/>
            <person name="Yazdan S."/>
            <person name="Boulund F."/>
            <person name="Johnning A."/>
            <person name="Engstrand L."/>
            <person name="Kristiansson E."/>
            <person name="Moore E."/>
        </authorList>
    </citation>
    <scope>NUCLEOTIDE SEQUENCE [LARGE SCALE GENOMIC DNA]</scope>
    <source>
        <strain evidence="3 6">CCUG 61082</strain>
    </source>
</reference>
<evidence type="ECO:0000313" key="2">
    <source>
        <dbReference type="EMBL" id="MQQ51079.1"/>
    </source>
</evidence>
<keyword evidence="1" id="KW-0547">Nucleotide-binding</keyword>
<dbReference type="OrthoDB" id="8910160at2"/>
<evidence type="ECO:0000313" key="8">
    <source>
        <dbReference type="Proteomes" id="UP000466247"/>
    </source>
</evidence>
<dbReference type="EMBL" id="MUXS01000007">
    <property type="protein sequence ID" value="OOR80443.1"/>
    <property type="molecule type" value="Genomic_DNA"/>
</dbReference>
<dbReference type="Proteomes" id="UP000028030">
    <property type="component" value="Unassembled WGS sequence"/>
</dbReference>
<protein>
    <submittedName>
        <fullName evidence="1">Putative ATP-binding protein</fullName>
    </submittedName>
    <submittedName>
        <fullName evidence="2">Sce7725 family protein</fullName>
    </submittedName>
</protein>
<dbReference type="AlphaFoldDB" id="A0A081QJQ3"/>
<dbReference type="EMBL" id="NCVH01000030">
    <property type="protein sequence ID" value="ORO95277.1"/>
    <property type="molecule type" value="Genomic_DNA"/>
</dbReference>
<reference evidence="2 8" key="5">
    <citation type="submission" date="2019-10" db="EMBL/GenBank/DDBJ databases">
        <title>Streptococcus mitis of the oral and urogenital tracts.</title>
        <authorList>
            <person name="Price T."/>
            <person name="Mores C.R."/>
            <person name="Putonti C."/>
            <person name="Wolfe A.J."/>
        </authorList>
    </citation>
    <scope>NUCLEOTIDE SEQUENCE [LARGE SCALE GENOMIC DNA]</scope>
    <source>
        <strain evidence="2 8">SM09</strain>
    </source>
</reference>
<evidence type="ECO:0000313" key="6">
    <source>
        <dbReference type="Proteomes" id="UP000190872"/>
    </source>
</evidence>
<dbReference type="GO" id="GO:0005524">
    <property type="term" value="F:ATP binding"/>
    <property type="evidence" value="ECO:0007669"/>
    <property type="project" value="UniProtKB-KW"/>
</dbReference>
<dbReference type="Proteomes" id="UP000190872">
    <property type="component" value="Unassembled WGS sequence"/>
</dbReference>
<dbReference type="InterPro" id="IPR047727">
    <property type="entry name" value="Sce7725-like"/>
</dbReference>
<dbReference type="RefSeq" id="WP_000273872.1">
    <property type="nucleotide sequence ID" value="NZ_JASHBC010000012.1"/>
</dbReference>
<evidence type="ECO:0000313" key="3">
    <source>
        <dbReference type="EMBL" id="OOR80443.1"/>
    </source>
</evidence>
<evidence type="ECO:0000313" key="1">
    <source>
        <dbReference type="EMBL" id="KEQ43176.1"/>
    </source>
</evidence>
<evidence type="ECO:0000313" key="4">
    <source>
        <dbReference type="EMBL" id="ORO95277.1"/>
    </source>
</evidence>
<dbReference type="Proteomes" id="UP000193367">
    <property type="component" value="Unassembled WGS sequence"/>
</dbReference>
<accession>A0A081QJQ3</accession>
<evidence type="ECO:0000313" key="7">
    <source>
        <dbReference type="Proteomes" id="UP000193367"/>
    </source>
</evidence>
<dbReference type="EMBL" id="WIKC01000008">
    <property type="protein sequence ID" value="MQQ51079.1"/>
    <property type="molecule type" value="Genomic_DNA"/>
</dbReference>
<organism evidence="1 5">
    <name type="scientific">Streptococcus mitis</name>
    <dbReference type="NCBI Taxonomy" id="28037"/>
    <lineage>
        <taxon>Bacteria</taxon>
        <taxon>Bacillati</taxon>
        <taxon>Bacillota</taxon>
        <taxon>Bacilli</taxon>
        <taxon>Lactobacillales</taxon>
        <taxon>Streptococcaceae</taxon>
        <taxon>Streptococcus</taxon>
        <taxon>Streptococcus mitis group</taxon>
    </lineage>
</organism>
<comment type="caution">
    <text evidence="1">The sequence shown here is derived from an EMBL/GenBank/DDBJ whole genome shotgun (WGS) entry which is preliminary data.</text>
</comment>
<reference evidence="1 5" key="1">
    <citation type="submission" date="2014-05" db="EMBL/GenBank/DDBJ databases">
        <authorList>
            <person name="Daugherty S.C."/>
            <person name="Tallon L.J."/>
            <person name="Sadzewicz L."/>
            <person name="Kilian M."/>
            <person name="Tettelin H."/>
        </authorList>
    </citation>
    <scope>NUCLEOTIDE SEQUENCE [LARGE SCALE GENOMIC DNA]</scope>
    <source>
        <strain evidence="1 5">SK642</strain>
    </source>
</reference>
<dbReference type="NCBIfam" id="NF033831">
    <property type="entry name" value="sce7725_fam"/>
    <property type="match status" value="1"/>
</dbReference>
<reference evidence="4 7" key="2">
    <citation type="journal article" date="2016" name="Eur. J. Clin. Microbiol. Infect. Dis.">
        <title>Whole genome sequencing as a tool for phylogenetic analysis of clinical strains of Mitis group streptococci.</title>
        <authorList>
            <person name="Rasmussen L.H."/>
            <person name="Dargis R."/>
            <person name="Hojholt K."/>
            <person name="Christensen J.J."/>
            <person name="Skovgaard O."/>
            <person name="Justesen U.S."/>
            <person name="Rosenvinge F.S."/>
            <person name="Moser C."/>
            <person name="Lukjancenko O."/>
            <person name="Rasmussen S."/>
            <person name="Nielsen X.C."/>
        </authorList>
    </citation>
    <scope>NUCLEOTIDE SEQUENCE [LARGE SCALE GENOMIC DNA]</scope>
    <source>
        <strain evidence="4 7">RH_17439_08</strain>
    </source>
</reference>
<evidence type="ECO:0000313" key="5">
    <source>
        <dbReference type="Proteomes" id="UP000028030"/>
    </source>
</evidence>
<gene>
    <name evidence="3" type="ORF">B0179_04650</name>
    <name evidence="4" type="ORF">B7698_04190</name>
    <name evidence="2" type="ORF">GEZ71_08445</name>
    <name evidence="1" type="ORF">SK642_0051</name>
</gene>
<dbReference type="PATRIC" id="fig|28037.97.peg.47"/>
<keyword evidence="1" id="KW-0067">ATP-binding</keyword>
<dbReference type="Proteomes" id="UP000466247">
    <property type="component" value="Unassembled WGS sequence"/>
</dbReference>
<reference evidence="4" key="4">
    <citation type="submission" date="2017-04" db="EMBL/GenBank/DDBJ databases">
        <authorList>
            <person name="Afonso C.L."/>
            <person name="Miller P.J."/>
            <person name="Scott M.A."/>
            <person name="Spackman E."/>
            <person name="Goraichik I."/>
            <person name="Dimitrov K.M."/>
            <person name="Suarez D.L."/>
            <person name="Swayne D.E."/>
        </authorList>
    </citation>
    <scope>NUCLEOTIDE SEQUENCE</scope>
    <source>
        <strain evidence="4">RH_17439_08</strain>
    </source>
</reference>